<evidence type="ECO:0000313" key="1">
    <source>
        <dbReference type="EMBL" id="SBT34596.1"/>
    </source>
</evidence>
<dbReference type="Proteomes" id="UP000078550">
    <property type="component" value="Unassembled WGS sequence"/>
</dbReference>
<keyword evidence="4" id="KW-1185">Reference proteome</keyword>
<evidence type="ECO:0000313" key="3">
    <source>
        <dbReference type="Proteomes" id="UP000078550"/>
    </source>
</evidence>
<protein>
    <submittedName>
        <fullName evidence="1">EGF-like membrane protein, putative</fullName>
    </submittedName>
</protein>
<dbReference type="EMBL" id="FLRD01000107">
    <property type="protein sequence ID" value="SBT38013.1"/>
    <property type="molecule type" value="Genomic_DNA"/>
</dbReference>
<dbReference type="AlphaFoldDB" id="A0A1A8YST9"/>
<dbReference type="Gene3D" id="2.10.25.10">
    <property type="entry name" value="Laminin"/>
    <property type="match status" value="1"/>
</dbReference>
<dbReference type="EMBL" id="FLRE01000083">
    <property type="protein sequence ID" value="SBT34596.1"/>
    <property type="molecule type" value="Genomic_DNA"/>
</dbReference>
<evidence type="ECO:0000313" key="4">
    <source>
        <dbReference type="Proteomes" id="UP000078555"/>
    </source>
</evidence>
<accession>A0A1A8YST9</accession>
<sequence>MMYISAHQNSVLRYFFPFLNFLPIVSPFSQGTCVPTEKRPYYRCECGDFLMGKNCEIENNPCSFPETNPCLHGKCIFITKLNRIICKCDNGWTQKENQSSSMLNWGKETVEVPPPCDG</sequence>
<organism evidence="1 3">
    <name type="scientific">Plasmodium ovale wallikeri</name>
    <dbReference type="NCBI Taxonomy" id="864142"/>
    <lineage>
        <taxon>Eukaryota</taxon>
        <taxon>Sar</taxon>
        <taxon>Alveolata</taxon>
        <taxon>Apicomplexa</taxon>
        <taxon>Aconoidasida</taxon>
        <taxon>Haemosporida</taxon>
        <taxon>Plasmodiidae</taxon>
        <taxon>Plasmodium</taxon>
        <taxon>Plasmodium (Plasmodium)</taxon>
    </lineage>
</organism>
<dbReference type="Proteomes" id="UP000078555">
    <property type="component" value="Unassembled WGS sequence"/>
</dbReference>
<gene>
    <name evidence="2" type="ORF">POVWA1_037070</name>
    <name evidence="1" type="ORF">POVWA2_020710</name>
</gene>
<reference evidence="1" key="1">
    <citation type="submission" date="2016-05" db="EMBL/GenBank/DDBJ databases">
        <authorList>
            <person name="Lavstsen T."/>
            <person name="Jespersen J.S."/>
        </authorList>
    </citation>
    <scope>NUCLEOTIDE SEQUENCE [LARGE SCALE GENOMIC DNA]</scope>
</reference>
<dbReference type="SUPFAM" id="SSF57196">
    <property type="entry name" value="EGF/Laminin"/>
    <property type="match status" value="1"/>
</dbReference>
<evidence type="ECO:0000313" key="2">
    <source>
        <dbReference type="EMBL" id="SBT38013.1"/>
    </source>
</evidence>
<name>A0A1A8YST9_PLAOA</name>
<proteinExistence type="predicted"/>
<reference evidence="3 4" key="2">
    <citation type="submission" date="2016-05" db="EMBL/GenBank/DDBJ databases">
        <authorList>
            <person name="Naeem Raeece"/>
        </authorList>
    </citation>
    <scope>NUCLEOTIDE SEQUENCE [LARGE SCALE GENOMIC DNA]</scope>
</reference>